<dbReference type="Gene3D" id="3.40.50.620">
    <property type="entry name" value="HUPs"/>
    <property type="match status" value="1"/>
</dbReference>
<dbReference type="InterPro" id="IPR015865">
    <property type="entry name" value="Riboflavin_kinase_bac/euk"/>
</dbReference>
<dbReference type="FunFam" id="2.40.30.30:FF:000003">
    <property type="entry name" value="Riboflavin biosynthesis protein"/>
    <property type="match status" value="1"/>
</dbReference>
<dbReference type="NCBIfam" id="NF004162">
    <property type="entry name" value="PRK05627.1-5"/>
    <property type="match status" value="1"/>
</dbReference>
<dbReference type="GO" id="GO:0008531">
    <property type="term" value="F:riboflavin kinase activity"/>
    <property type="evidence" value="ECO:0007669"/>
    <property type="project" value="UniProtKB-UniRule"/>
</dbReference>
<keyword evidence="8 15" id="KW-0547">Nucleotide-binding</keyword>
<dbReference type="GO" id="GO:0005524">
    <property type="term" value="F:ATP binding"/>
    <property type="evidence" value="ECO:0007669"/>
    <property type="project" value="UniProtKB-UniRule"/>
</dbReference>
<organism evidence="17 18">
    <name type="scientific">Plasticicumulans acidivorans</name>
    <dbReference type="NCBI Taxonomy" id="886464"/>
    <lineage>
        <taxon>Bacteria</taxon>
        <taxon>Pseudomonadati</taxon>
        <taxon>Pseudomonadota</taxon>
        <taxon>Gammaproteobacteria</taxon>
        <taxon>Candidatus Competibacteraceae</taxon>
        <taxon>Plasticicumulans</taxon>
    </lineage>
</organism>
<dbReference type="GO" id="GO:0006747">
    <property type="term" value="P:FAD biosynthetic process"/>
    <property type="evidence" value="ECO:0007669"/>
    <property type="project" value="UniProtKB-UniRule"/>
</dbReference>
<dbReference type="EMBL" id="QGTJ01000011">
    <property type="protein sequence ID" value="PWV59307.1"/>
    <property type="molecule type" value="Genomic_DNA"/>
</dbReference>
<keyword evidence="6 15" id="KW-0808">Transferase</keyword>
<dbReference type="EC" id="2.7.1.26" evidence="15"/>
<keyword evidence="11 15" id="KW-0067">ATP-binding</keyword>
<comment type="function">
    <text evidence="1">Catalyzes the phosphorylation of riboflavin to FMN followed by the adenylation of FMN to FAD.</text>
</comment>
<dbReference type="PIRSF" id="PIRSF004491">
    <property type="entry name" value="FAD_Synth"/>
    <property type="match status" value="1"/>
</dbReference>
<keyword evidence="7 15" id="KW-0548">Nucleotidyltransferase</keyword>
<dbReference type="NCBIfam" id="NF004163">
    <property type="entry name" value="PRK05627.1-6"/>
    <property type="match status" value="1"/>
</dbReference>
<comment type="pathway">
    <text evidence="2 15">Cofactor biosynthesis; FAD biosynthesis; FAD from FMN: step 1/1.</text>
</comment>
<evidence type="ECO:0000313" key="17">
    <source>
        <dbReference type="EMBL" id="PWV59307.1"/>
    </source>
</evidence>
<dbReference type="PANTHER" id="PTHR22749">
    <property type="entry name" value="RIBOFLAVIN KINASE/FMN ADENYLYLTRANSFERASE"/>
    <property type="match status" value="1"/>
</dbReference>
<dbReference type="NCBIfam" id="NF004160">
    <property type="entry name" value="PRK05627.1-3"/>
    <property type="match status" value="1"/>
</dbReference>
<evidence type="ECO:0000256" key="14">
    <source>
        <dbReference type="ARBA" id="ARBA00049494"/>
    </source>
</evidence>
<dbReference type="AlphaFoldDB" id="A0A317MS61"/>
<feature type="domain" description="Riboflavin kinase" evidence="16">
    <location>
        <begin position="183"/>
        <end position="307"/>
    </location>
</feature>
<name>A0A317MS61_9GAMM</name>
<dbReference type="InterPro" id="IPR023468">
    <property type="entry name" value="Riboflavin_kinase"/>
</dbReference>
<evidence type="ECO:0000256" key="13">
    <source>
        <dbReference type="ARBA" id="ARBA00047880"/>
    </source>
</evidence>
<dbReference type="NCBIfam" id="NF004159">
    <property type="entry name" value="PRK05627.1-2"/>
    <property type="match status" value="1"/>
</dbReference>
<dbReference type="SUPFAM" id="SSF82114">
    <property type="entry name" value="Riboflavin kinase-like"/>
    <property type="match status" value="1"/>
</dbReference>
<dbReference type="GO" id="GO:0003919">
    <property type="term" value="F:FMN adenylyltransferase activity"/>
    <property type="evidence" value="ECO:0007669"/>
    <property type="project" value="UniProtKB-UniRule"/>
</dbReference>
<dbReference type="CDD" id="cd02064">
    <property type="entry name" value="FAD_synthetase_N"/>
    <property type="match status" value="1"/>
</dbReference>
<dbReference type="Pfam" id="PF01687">
    <property type="entry name" value="Flavokinase"/>
    <property type="match status" value="1"/>
</dbReference>
<dbReference type="PANTHER" id="PTHR22749:SF6">
    <property type="entry name" value="RIBOFLAVIN KINASE"/>
    <property type="match status" value="1"/>
</dbReference>
<evidence type="ECO:0000256" key="5">
    <source>
        <dbReference type="ARBA" id="ARBA00022643"/>
    </source>
</evidence>
<evidence type="ECO:0000256" key="10">
    <source>
        <dbReference type="ARBA" id="ARBA00022827"/>
    </source>
</evidence>
<evidence type="ECO:0000256" key="1">
    <source>
        <dbReference type="ARBA" id="ARBA00002121"/>
    </source>
</evidence>
<dbReference type="Proteomes" id="UP000246569">
    <property type="component" value="Unassembled WGS sequence"/>
</dbReference>
<evidence type="ECO:0000256" key="4">
    <source>
        <dbReference type="ARBA" id="ARBA00022630"/>
    </source>
</evidence>
<dbReference type="UniPathway" id="UPA00276">
    <property type="reaction ID" value="UER00406"/>
</dbReference>
<sequence>MELIRGTHNLRPRHHGCVATIGNFDGVHLGHRAVLAQLRARGAALSLPVLVMTFEPYPQEFFARDNPPPRLSRLREKLSGLAAAGVDRVLVLRFDERLAQMDPEAFVDELLVRQLGVRHLVVGDDFRFGRGRAGDFALLERCGRRHGFEVVHTPTFELEGGRVSSTRIRELLARGELDAAAALLGRPYAVQGRVAHGAKLGRTIGFPTANVHLHRRSTSLDGVYAVTLQTADGRRFDGVANLGRRPTVGGTREQLEVHLFEFCGDLYGRAVSVEFRKHLRAEQRFASLDALTAQIERDAQAARAYFRALSAS</sequence>
<evidence type="ECO:0000256" key="2">
    <source>
        <dbReference type="ARBA" id="ARBA00004726"/>
    </source>
</evidence>
<dbReference type="SUPFAM" id="SSF52374">
    <property type="entry name" value="Nucleotidylyl transferase"/>
    <property type="match status" value="1"/>
</dbReference>
<dbReference type="Pfam" id="PF06574">
    <property type="entry name" value="FAD_syn"/>
    <property type="match status" value="1"/>
</dbReference>
<gene>
    <name evidence="17" type="ORF">C7443_11178</name>
</gene>
<evidence type="ECO:0000256" key="15">
    <source>
        <dbReference type="PIRNR" id="PIRNR004491"/>
    </source>
</evidence>
<evidence type="ECO:0000256" key="12">
    <source>
        <dbReference type="ARBA" id="ARBA00023268"/>
    </source>
</evidence>
<comment type="catalytic activity">
    <reaction evidence="14 15">
        <text>FMN + ATP + H(+) = FAD + diphosphate</text>
        <dbReference type="Rhea" id="RHEA:17237"/>
        <dbReference type="ChEBI" id="CHEBI:15378"/>
        <dbReference type="ChEBI" id="CHEBI:30616"/>
        <dbReference type="ChEBI" id="CHEBI:33019"/>
        <dbReference type="ChEBI" id="CHEBI:57692"/>
        <dbReference type="ChEBI" id="CHEBI:58210"/>
        <dbReference type="EC" id="2.7.7.2"/>
    </reaction>
</comment>
<evidence type="ECO:0000256" key="3">
    <source>
        <dbReference type="ARBA" id="ARBA00005201"/>
    </source>
</evidence>
<evidence type="ECO:0000256" key="7">
    <source>
        <dbReference type="ARBA" id="ARBA00022695"/>
    </source>
</evidence>
<proteinExistence type="inferred from homology"/>
<dbReference type="InterPro" id="IPR002606">
    <property type="entry name" value="Riboflavin_kinase_bac"/>
</dbReference>
<keyword evidence="5 15" id="KW-0288">FMN</keyword>
<dbReference type="InterPro" id="IPR014729">
    <property type="entry name" value="Rossmann-like_a/b/a_fold"/>
</dbReference>
<dbReference type="InterPro" id="IPR023465">
    <property type="entry name" value="Riboflavin_kinase_dom_sf"/>
</dbReference>
<comment type="catalytic activity">
    <reaction evidence="13 15">
        <text>riboflavin + ATP = FMN + ADP + H(+)</text>
        <dbReference type="Rhea" id="RHEA:14357"/>
        <dbReference type="ChEBI" id="CHEBI:15378"/>
        <dbReference type="ChEBI" id="CHEBI:30616"/>
        <dbReference type="ChEBI" id="CHEBI:57986"/>
        <dbReference type="ChEBI" id="CHEBI:58210"/>
        <dbReference type="ChEBI" id="CHEBI:456216"/>
        <dbReference type="EC" id="2.7.1.26"/>
    </reaction>
</comment>
<keyword evidence="18" id="KW-1185">Reference proteome</keyword>
<comment type="similarity">
    <text evidence="15">Belongs to the ribF family.</text>
</comment>
<evidence type="ECO:0000256" key="9">
    <source>
        <dbReference type="ARBA" id="ARBA00022777"/>
    </source>
</evidence>
<dbReference type="InterPro" id="IPR015864">
    <property type="entry name" value="FAD_synthase"/>
</dbReference>
<keyword evidence="4 15" id="KW-0285">Flavoprotein</keyword>
<dbReference type="Gene3D" id="2.40.30.30">
    <property type="entry name" value="Riboflavin kinase-like"/>
    <property type="match status" value="1"/>
</dbReference>
<dbReference type="NCBIfam" id="TIGR00083">
    <property type="entry name" value="ribF"/>
    <property type="match status" value="1"/>
</dbReference>
<comment type="pathway">
    <text evidence="3 15">Cofactor biosynthesis; FMN biosynthesis; FMN from riboflavin (ATP route): step 1/1.</text>
</comment>
<dbReference type="EC" id="2.7.7.2" evidence="15"/>
<evidence type="ECO:0000256" key="6">
    <source>
        <dbReference type="ARBA" id="ARBA00022679"/>
    </source>
</evidence>
<accession>A0A317MS61</accession>
<protein>
    <recommendedName>
        <fullName evidence="15">Riboflavin biosynthesis protein</fullName>
    </recommendedName>
    <domain>
        <recommendedName>
            <fullName evidence="15">Riboflavin kinase</fullName>
            <ecNumber evidence="15">2.7.1.26</ecNumber>
        </recommendedName>
        <alternativeName>
            <fullName evidence="15">Flavokinase</fullName>
        </alternativeName>
    </domain>
    <domain>
        <recommendedName>
            <fullName evidence="15">FMN adenylyltransferase</fullName>
            <ecNumber evidence="15">2.7.7.2</ecNumber>
        </recommendedName>
        <alternativeName>
            <fullName evidence="15">FAD pyrophosphorylase</fullName>
        </alternativeName>
        <alternativeName>
            <fullName evidence="15">FAD synthase</fullName>
        </alternativeName>
    </domain>
</protein>
<dbReference type="GO" id="GO:0009398">
    <property type="term" value="P:FMN biosynthetic process"/>
    <property type="evidence" value="ECO:0007669"/>
    <property type="project" value="UniProtKB-UniRule"/>
</dbReference>
<dbReference type="SMART" id="SM00904">
    <property type="entry name" value="Flavokinase"/>
    <property type="match status" value="1"/>
</dbReference>
<keyword evidence="9 15" id="KW-0418">Kinase</keyword>
<reference evidence="17 18" key="1">
    <citation type="submission" date="2018-05" db="EMBL/GenBank/DDBJ databases">
        <title>Genomic Encyclopedia of Type Strains, Phase IV (KMG-IV): sequencing the most valuable type-strain genomes for metagenomic binning, comparative biology and taxonomic classification.</title>
        <authorList>
            <person name="Goeker M."/>
        </authorList>
    </citation>
    <scope>NUCLEOTIDE SEQUENCE [LARGE SCALE GENOMIC DNA]</scope>
    <source>
        <strain evidence="17 18">DSM 23606</strain>
    </source>
</reference>
<comment type="caution">
    <text evidence="17">The sequence shown here is derived from an EMBL/GenBank/DDBJ whole genome shotgun (WGS) entry which is preliminary data.</text>
</comment>
<dbReference type="OrthoDB" id="9803667at2"/>
<evidence type="ECO:0000259" key="16">
    <source>
        <dbReference type="SMART" id="SM00904"/>
    </source>
</evidence>
<keyword evidence="10 15" id="KW-0274">FAD</keyword>
<dbReference type="GO" id="GO:0009231">
    <property type="term" value="P:riboflavin biosynthetic process"/>
    <property type="evidence" value="ECO:0007669"/>
    <property type="project" value="InterPro"/>
</dbReference>
<evidence type="ECO:0000313" key="18">
    <source>
        <dbReference type="Proteomes" id="UP000246569"/>
    </source>
</evidence>
<evidence type="ECO:0000256" key="8">
    <source>
        <dbReference type="ARBA" id="ARBA00022741"/>
    </source>
</evidence>
<evidence type="ECO:0000256" key="11">
    <source>
        <dbReference type="ARBA" id="ARBA00022840"/>
    </source>
</evidence>
<keyword evidence="12" id="KW-0511">Multifunctional enzyme</keyword>
<dbReference type="UniPathway" id="UPA00277">
    <property type="reaction ID" value="UER00407"/>
</dbReference>
<dbReference type="FunFam" id="3.40.50.620:FF:000021">
    <property type="entry name" value="Riboflavin biosynthesis protein"/>
    <property type="match status" value="1"/>
</dbReference>
<dbReference type="RefSeq" id="WP_110019719.1">
    <property type="nucleotide sequence ID" value="NZ_QGTJ01000011.1"/>
</dbReference>